<dbReference type="Proteomes" id="UP000236182">
    <property type="component" value="Unassembled WGS sequence"/>
</dbReference>
<proteinExistence type="predicted"/>
<comment type="caution">
    <text evidence="1">The sequence shown here is derived from an EMBL/GenBank/DDBJ whole genome shotgun (WGS) entry which is preliminary data.</text>
</comment>
<name>A0A316WXV6_9FLAO</name>
<gene>
    <name evidence="1" type="ORF">C1638_008665</name>
</gene>
<reference evidence="1" key="1">
    <citation type="submission" date="2018-04" db="EMBL/GenBank/DDBJ databases">
        <title>Draft Genome Sequences of Chryseobacterium lactis NCTC11390T isolated from milk, Chryseobacterium oncorhynchi 701B-08T from rainbow trout, and Chryseobacterium viscerum 687B-08T from diseased fish.</title>
        <authorList>
            <person name="Jeong J.-J."/>
            <person name="Lee Y.J."/>
            <person name="Pathiraja D."/>
            <person name="Park B."/>
            <person name="Choi I.-G."/>
            <person name="Kim K.D."/>
        </authorList>
    </citation>
    <scope>NUCLEOTIDE SEQUENCE [LARGE SCALE GENOMIC DNA]</scope>
    <source>
        <strain evidence="1">701B-08</strain>
    </source>
</reference>
<evidence type="ECO:0000313" key="1">
    <source>
        <dbReference type="EMBL" id="PWN66421.1"/>
    </source>
</evidence>
<organism evidence="1 2">
    <name type="scientific">Chryseobacterium oncorhynchi</name>
    <dbReference type="NCBI Taxonomy" id="741074"/>
    <lineage>
        <taxon>Bacteria</taxon>
        <taxon>Pseudomonadati</taxon>
        <taxon>Bacteroidota</taxon>
        <taxon>Flavobacteriia</taxon>
        <taxon>Flavobacteriales</taxon>
        <taxon>Weeksellaceae</taxon>
        <taxon>Chryseobacterium group</taxon>
        <taxon>Chryseobacterium</taxon>
    </lineage>
</organism>
<accession>A0A316WXV6</accession>
<evidence type="ECO:0000313" key="2">
    <source>
        <dbReference type="Proteomes" id="UP000236182"/>
    </source>
</evidence>
<dbReference type="AlphaFoldDB" id="A0A316WXV6"/>
<protein>
    <submittedName>
        <fullName evidence="1">Uncharacterized protein</fullName>
    </submittedName>
</protein>
<keyword evidence="2" id="KW-1185">Reference proteome</keyword>
<dbReference type="EMBL" id="PPEI02000002">
    <property type="protein sequence ID" value="PWN66421.1"/>
    <property type="molecule type" value="Genomic_DNA"/>
</dbReference>
<sequence length="281" mass="32203">MIVSFGCTKKSNTKEIEMEKKIDTNQPMYELAIDARGCYFEIYINDVPVYFHYNVGATAFRLPVNSFIPKSGEQRISMKMISVAEGKPLPSGAEVSLTVDEYPKGEARERQTKFSYKTPPVDPKNSGSFAMEKSFVANVPYELTDWKQGVDLTKEDQAVILKELGKKYIEYTDAFKNADLAKYKELTKLRQDNTFASMYYTKEQRGQAENSYVSGIENDKVKLFPLENYKLVFYGNGKLVGLQKKDDAPGVFIDNQDEKEAFMEYILFYRKNKNSPLEIIL</sequence>